<evidence type="ECO:0000256" key="7">
    <source>
        <dbReference type="RuleBase" id="RU366006"/>
    </source>
</evidence>
<evidence type="ECO:0000256" key="5">
    <source>
        <dbReference type="PIRSR" id="PIRSR634603-1"/>
    </source>
</evidence>
<protein>
    <recommendedName>
        <fullName evidence="7">Dipeptide epimerase</fullName>
        <ecNumber evidence="7">5.1.1.-</ecNumber>
    </recommendedName>
</protein>
<dbReference type="OrthoDB" id="9782675at2"/>
<feature type="binding site" evidence="6">
    <location>
        <position position="175"/>
    </location>
    <ligand>
        <name>Mg(2+)</name>
        <dbReference type="ChEBI" id="CHEBI:18420"/>
    </ligand>
</feature>
<proteinExistence type="inferred from homology"/>
<feature type="domain" description="Mandelate racemase/muconate lactonizing enzyme C-terminal" evidence="8">
    <location>
        <begin position="131"/>
        <end position="222"/>
    </location>
</feature>
<evidence type="ECO:0000259" key="8">
    <source>
        <dbReference type="SMART" id="SM00922"/>
    </source>
</evidence>
<comment type="caution">
    <text evidence="9">The sequence shown here is derived from an EMBL/GenBank/DDBJ whole genome shotgun (WGS) entry which is preliminary data.</text>
</comment>
<feature type="active site" description="Proton acceptor; specific for (S)-substrate epimerization" evidence="5">
    <location>
        <position position="246"/>
    </location>
</feature>
<dbReference type="InterPro" id="IPR036849">
    <property type="entry name" value="Enolase-like_C_sf"/>
</dbReference>
<dbReference type="Gene3D" id="3.20.20.120">
    <property type="entry name" value="Enolase-like C-terminal domain"/>
    <property type="match status" value="1"/>
</dbReference>
<dbReference type="Pfam" id="PF13378">
    <property type="entry name" value="MR_MLE_C"/>
    <property type="match status" value="1"/>
</dbReference>
<keyword evidence="2 6" id="KW-0479">Metal-binding</keyword>
<dbReference type="GO" id="GO:0046872">
    <property type="term" value="F:metal ion binding"/>
    <property type="evidence" value="ECO:0007669"/>
    <property type="project" value="UniProtKB-KW"/>
</dbReference>
<dbReference type="GO" id="GO:0016855">
    <property type="term" value="F:racemase and epimerase activity, acting on amino acids and derivatives"/>
    <property type="evidence" value="ECO:0007669"/>
    <property type="project" value="UniProtKB-UniRule"/>
</dbReference>
<evidence type="ECO:0000313" key="10">
    <source>
        <dbReference type="Proteomes" id="UP000078507"/>
    </source>
</evidence>
<dbReference type="STRING" id="36856.ATB98_21725"/>
<comment type="similarity">
    <text evidence="1 7">Belongs to the mandelate racemase/muconate lactonizing enzyme family.</text>
</comment>
<dbReference type="InterPro" id="IPR013341">
    <property type="entry name" value="Mandelate_racemase_N_dom"/>
</dbReference>
<dbReference type="CDD" id="cd03319">
    <property type="entry name" value="L-Ala-DL-Glu_epimerase"/>
    <property type="match status" value="1"/>
</dbReference>
<dbReference type="SUPFAM" id="SSF51604">
    <property type="entry name" value="Enolase C-terminal domain-like"/>
    <property type="match status" value="1"/>
</dbReference>
<dbReference type="InterPro" id="IPR029017">
    <property type="entry name" value="Enolase-like_N"/>
</dbReference>
<keyword evidence="3 6" id="KW-0460">Magnesium</keyword>
<gene>
    <name evidence="9" type="ORF">ATB98_21725</name>
</gene>
<feature type="active site" description="Proton acceptor; specific for (R)-substrate epimerization" evidence="5">
    <location>
        <position position="150"/>
    </location>
</feature>
<evidence type="ECO:0000256" key="1">
    <source>
        <dbReference type="ARBA" id="ARBA00008031"/>
    </source>
</evidence>
<dbReference type="InterPro" id="IPR029065">
    <property type="entry name" value="Enolase_C-like"/>
</dbReference>
<dbReference type="SFLD" id="SFLDF00010">
    <property type="entry name" value="dipeptide_epimerase"/>
    <property type="match status" value="1"/>
</dbReference>
<accession>A0A178YS51</accession>
<dbReference type="PANTHER" id="PTHR48080">
    <property type="entry name" value="D-GALACTONATE DEHYDRATASE-RELATED"/>
    <property type="match status" value="1"/>
</dbReference>
<feature type="binding site" evidence="6">
    <location>
        <position position="224"/>
    </location>
    <ligand>
        <name>Mg(2+)</name>
        <dbReference type="ChEBI" id="CHEBI:18420"/>
    </ligand>
</feature>
<sequence length="327" mass="34473">MPISLAVTVEHFPIAGTFTISRGSKTTASVVTCRITDGEISGRGECVPYARYGESIEQVTGAIEATRPLIEAGISRAALQRAMKPGAARNAVDCALWDMEAKRGRTTAAALAGIADPVPLTTAYTISLAEPEEMMAQAARYAHRALLKVKVGTADDTSRIRAVRGGAPESRIILDANEGWTAENLAAHFAACAENGVALVEQPLPAGRDEILASVPRPVPVCADESVHATEDLERLVGRYDAVNIKLDKTGGLTEALRMRRAAEALGLKIMVGCMVGSSLAMAPAVLLAQGADFVDLDGPLLLAEDRAPGLRYEASLVFPPETSLWG</sequence>
<dbReference type="InterPro" id="IPR034603">
    <property type="entry name" value="Dipeptide_epimerase"/>
</dbReference>
<name>A0A178YS51_SINSA</name>
<organism evidence="9 10">
    <name type="scientific">Sinorhizobium saheli</name>
    <dbReference type="NCBI Taxonomy" id="36856"/>
    <lineage>
        <taxon>Bacteria</taxon>
        <taxon>Pseudomonadati</taxon>
        <taxon>Pseudomonadota</taxon>
        <taxon>Alphaproteobacteria</taxon>
        <taxon>Hyphomicrobiales</taxon>
        <taxon>Rhizobiaceae</taxon>
        <taxon>Sinorhizobium/Ensifer group</taxon>
        <taxon>Sinorhizobium</taxon>
    </lineage>
</organism>
<dbReference type="SUPFAM" id="SSF54826">
    <property type="entry name" value="Enolase N-terminal domain-like"/>
    <property type="match status" value="1"/>
</dbReference>
<dbReference type="RefSeq" id="WP_066869015.1">
    <property type="nucleotide sequence ID" value="NZ_LNQB01000052.1"/>
</dbReference>
<evidence type="ECO:0000256" key="6">
    <source>
        <dbReference type="PIRSR" id="PIRSR634603-3"/>
    </source>
</evidence>
<dbReference type="Pfam" id="PF02746">
    <property type="entry name" value="MR_MLE_N"/>
    <property type="match status" value="1"/>
</dbReference>
<dbReference type="Gene3D" id="3.30.390.10">
    <property type="entry name" value="Enolase-like, N-terminal domain"/>
    <property type="match status" value="1"/>
</dbReference>
<reference evidence="9 10" key="1">
    <citation type="submission" date="2015-11" db="EMBL/GenBank/DDBJ databases">
        <title>Ensifer anhuiense sp. nov., an effective nitrogen fixation bacterium with Glycine soja.</title>
        <authorList>
            <person name="Yan H."/>
            <person name="Chen W."/>
        </authorList>
    </citation>
    <scope>NUCLEOTIDE SEQUENCE [LARGE SCALE GENOMIC DNA]</scope>
    <source>
        <strain evidence="9 10">LMG 7837</strain>
    </source>
</reference>
<dbReference type="NCBIfam" id="NF042940">
    <property type="entry name" value="racemase_DgcA"/>
    <property type="match status" value="1"/>
</dbReference>
<dbReference type="SFLD" id="SFLDG00180">
    <property type="entry name" value="muconate_cycloisomerase"/>
    <property type="match status" value="1"/>
</dbReference>
<feature type="binding site" evidence="6">
    <location>
        <position position="201"/>
    </location>
    <ligand>
        <name>Mg(2+)</name>
        <dbReference type="ChEBI" id="CHEBI:18420"/>
    </ligand>
</feature>
<dbReference type="SFLD" id="SFLDS00001">
    <property type="entry name" value="Enolase"/>
    <property type="match status" value="1"/>
</dbReference>
<keyword evidence="10" id="KW-1185">Reference proteome</keyword>
<dbReference type="InterPro" id="IPR013342">
    <property type="entry name" value="Mandelate_racemase_C"/>
</dbReference>
<dbReference type="EMBL" id="LNQB01000052">
    <property type="protein sequence ID" value="OAP49693.1"/>
    <property type="molecule type" value="Genomic_DNA"/>
</dbReference>
<dbReference type="EC" id="5.1.1.-" evidence="7"/>
<evidence type="ECO:0000256" key="4">
    <source>
        <dbReference type="ARBA" id="ARBA00023235"/>
    </source>
</evidence>
<keyword evidence="4 7" id="KW-0413">Isomerase</keyword>
<dbReference type="PANTHER" id="PTHR48080:SF3">
    <property type="entry name" value="ENOLASE SUPERFAMILY MEMBER DDB_G0284701"/>
    <property type="match status" value="1"/>
</dbReference>
<evidence type="ECO:0000256" key="2">
    <source>
        <dbReference type="ARBA" id="ARBA00022723"/>
    </source>
</evidence>
<evidence type="ECO:0000313" key="9">
    <source>
        <dbReference type="EMBL" id="OAP49693.1"/>
    </source>
</evidence>
<evidence type="ECO:0000256" key="3">
    <source>
        <dbReference type="ARBA" id="ARBA00022842"/>
    </source>
</evidence>
<dbReference type="SMART" id="SM00922">
    <property type="entry name" value="MR_MLE"/>
    <property type="match status" value="1"/>
</dbReference>
<dbReference type="AlphaFoldDB" id="A0A178YS51"/>
<comment type="cofactor">
    <cofactor evidence="6 7">
        <name>Mg(2+)</name>
        <dbReference type="ChEBI" id="CHEBI:18420"/>
    </cofactor>
    <text evidence="6 7">Binds 1 Mg(2+) ion per subunit.</text>
</comment>
<dbReference type="InterPro" id="IPR034593">
    <property type="entry name" value="DgoD-like"/>
</dbReference>
<dbReference type="Proteomes" id="UP000078507">
    <property type="component" value="Unassembled WGS sequence"/>
</dbReference>